<dbReference type="InterPro" id="IPR019540">
    <property type="entry name" value="PtdIno-glycan_biosynth_class_S"/>
</dbReference>
<evidence type="ECO:0000256" key="6">
    <source>
        <dbReference type="ARBA" id="ARBA00022824"/>
    </source>
</evidence>
<reference evidence="11 12" key="1">
    <citation type="submission" date="2024-03" db="EMBL/GenBank/DDBJ databases">
        <title>The Acrasis kona genome and developmental transcriptomes reveal deep origins of eukaryotic multicellular pathways.</title>
        <authorList>
            <person name="Sheikh S."/>
            <person name="Fu C.-J."/>
            <person name="Brown M.W."/>
            <person name="Baldauf S.L."/>
        </authorList>
    </citation>
    <scope>NUCLEOTIDE SEQUENCE [LARGE SCALE GENOMIC DNA]</scope>
    <source>
        <strain evidence="11 12">ATCC MYA-3509</strain>
    </source>
</reference>
<keyword evidence="12" id="KW-1185">Reference proteome</keyword>
<evidence type="ECO:0000313" key="11">
    <source>
        <dbReference type="EMBL" id="KAL0491820.1"/>
    </source>
</evidence>
<comment type="similarity">
    <text evidence="3">Belongs to the PIGS family.</text>
</comment>
<dbReference type="PANTHER" id="PTHR21072:SF13">
    <property type="entry name" value="GPI TRANSAMIDASE COMPONENT PIG-S"/>
    <property type="match status" value="1"/>
</dbReference>
<sequence>MKSLTQSKRFWVAISMAIFIICNAPIWWNTTGAYQTNLPHEKIENAADQYLETGMDISTCSLSLKIRVLLVGFSEETTIYGQNILTISPEKQSAVSNVINNNVAIQQVDDELNSLVGSNARGLYHLIVNNGPVSRLHIGKYRHLWVNLPQDRVQEAVGVVQFAYQTLSLNSIMQQPQVKTALDYRLTFSLLNQDPTTNLIQWDFPSLEKRFLNPILNKLKPLAEFKVDSQVLHYGNLPAKPVYNTNSNRYEINAEDMQYLLNANDFQFDSPAYNGTSLQFLLLLPSRSISPLHILDYKQQGPVQQNAFIVPRWGAVYVYNTVKTLQIAQGQEGKDAATHSSMTKSEDLNIMQVFIEQFRVLIGLPSSTDNEDVTVVPCTLDGVAEWEVDALIRIRTINHLTSALHSLRTLSKLVHQMPNVMVMEDVAELCDKSLANIEKSNVYCERNDYDGVLVYAKQAVSDSEHAFFHPSMLSLLYFPDSQKLAVYLPLVLPVTFTVLMAIVREVKLLRMKKKKNQ</sequence>
<keyword evidence="9" id="KW-0325">Glycoprotein</keyword>
<evidence type="ECO:0000313" key="12">
    <source>
        <dbReference type="Proteomes" id="UP001431209"/>
    </source>
</evidence>
<gene>
    <name evidence="11" type="ORF">AKO1_010248</name>
</gene>
<evidence type="ECO:0000256" key="7">
    <source>
        <dbReference type="ARBA" id="ARBA00022989"/>
    </source>
</evidence>
<keyword evidence="8 10" id="KW-0472">Membrane</keyword>
<dbReference type="GO" id="GO:0042765">
    <property type="term" value="C:GPI-anchor transamidase complex"/>
    <property type="evidence" value="ECO:0007669"/>
    <property type="project" value="InterPro"/>
</dbReference>
<dbReference type="Pfam" id="PF10510">
    <property type="entry name" value="PIG-S"/>
    <property type="match status" value="1"/>
</dbReference>
<comment type="subcellular location">
    <subcellularLocation>
        <location evidence="1">Endoplasmic reticulum membrane</location>
        <topology evidence="1">Multi-pass membrane protein</topology>
    </subcellularLocation>
</comment>
<keyword evidence="5 10" id="KW-0812">Transmembrane</keyword>
<comment type="pathway">
    <text evidence="2">Glycolipid biosynthesis; glycosylphosphatidylinositol-anchor biosynthesis.</text>
</comment>
<dbReference type="GO" id="GO:0016255">
    <property type="term" value="P:attachment of GPI anchor to protein"/>
    <property type="evidence" value="ECO:0007669"/>
    <property type="project" value="InterPro"/>
</dbReference>
<feature type="transmembrane region" description="Helical" evidence="10">
    <location>
        <begin position="484"/>
        <end position="503"/>
    </location>
</feature>
<evidence type="ECO:0000256" key="5">
    <source>
        <dbReference type="ARBA" id="ARBA00022692"/>
    </source>
</evidence>
<accession>A0AAW2ZSL4</accession>
<name>A0AAW2ZSL4_9EUKA</name>
<evidence type="ECO:0000256" key="1">
    <source>
        <dbReference type="ARBA" id="ARBA00004477"/>
    </source>
</evidence>
<evidence type="ECO:0000256" key="10">
    <source>
        <dbReference type="SAM" id="Phobius"/>
    </source>
</evidence>
<dbReference type="GO" id="GO:0006506">
    <property type="term" value="P:GPI anchor biosynthetic process"/>
    <property type="evidence" value="ECO:0007669"/>
    <property type="project" value="UniProtKB-KW"/>
</dbReference>
<dbReference type="EMBL" id="JAOPGA020001865">
    <property type="protein sequence ID" value="KAL0491820.1"/>
    <property type="molecule type" value="Genomic_DNA"/>
</dbReference>
<proteinExistence type="inferred from homology"/>
<keyword evidence="4" id="KW-0337">GPI-anchor biosynthesis</keyword>
<organism evidence="11 12">
    <name type="scientific">Acrasis kona</name>
    <dbReference type="NCBI Taxonomy" id="1008807"/>
    <lineage>
        <taxon>Eukaryota</taxon>
        <taxon>Discoba</taxon>
        <taxon>Heterolobosea</taxon>
        <taxon>Tetramitia</taxon>
        <taxon>Eutetramitia</taxon>
        <taxon>Acrasidae</taxon>
        <taxon>Acrasis</taxon>
    </lineage>
</organism>
<dbReference type="PANTHER" id="PTHR21072">
    <property type="entry name" value="GPI TRANSAMIDASE COMPONENT PIG-S"/>
    <property type="match status" value="1"/>
</dbReference>
<dbReference type="Proteomes" id="UP001431209">
    <property type="component" value="Unassembled WGS sequence"/>
</dbReference>
<feature type="transmembrane region" description="Helical" evidence="10">
    <location>
        <begin position="10"/>
        <end position="28"/>
    </location>
</feature>
<keyword evidence="7 10" id="KW-1133">Transmembrane helix</keyword>
<evidence type="ECO:0000256" key="2">
    <source>
        <dbReference type="ARBA" id="ARBA00004687"/>
    </source>
</evidence>
<comment type="caution">
    <text evidence="11">The sequence shown here is derived from an EMBL/GenBank/DDBJ whole genome shotgun (WGS) entry which is preliminary data.</text>
</comment>
<protein>
    <submittedName>
        <fullName evidence="11">GPI-anchor transamidase subunit S</fullName>
    </submittedName>
</protein>
<evidence type="ECO:0000256" key="8">
    <source>
        <dbReference type="ARBA" id="ARBA00023136"/>
    </source>
</evidence>
<evidence type="ECO:0000256" key="9">
    <source>
        <dbReference type="ARBA" id="ARBA00023180"/>
    </source>
</evidence>
<evidence type="ECO:0000256" key="3">
    <source>
        <dbReference type="ARBA" id="ARBA00005316"/>
    </source>
</evidence>
<evidence type="ECO:0000256" key="4">
    <source>
        <dbReference type="ARBA" id="ARBA00022502"/>
    </source>
</evidence>
<keyword evidence="6" id="KW-0256">Endoplasmic reticulum</keyword>
<dbReference type="AlphaFoldDB" id="A0AAW2ZSL4"/>